<feature type="region of interest" description="Disordered" evidence="1">
    <location>
        <begin position="82"/>
        <end position="106"/>
    </location>
</feature>
<gene>
    <name evidence="2" type="ORF">FOL47_004375</name>
</gene>
<dbReference type="EMBL" id="JAAPAO010002496">
    <property type="protein sequence ID" value="KAF4647607.1"/>
    <property type="molecule type" value="Genomic_DNA"/>
</dbReference>
<keyword evidence="3" id="KW-1185">Reference proteome</keyword>
<evidence type="ECO:0000313" key="3">
    <source>
        <dbReference type="Proteomes" id="UP000591131"/>
    </source>
</evidence>
<dbReference type="Proteomes" id="UP000591131">
    <property type="component" value="Unassembled WGS sequence"/>
</dbReference>
<accession>A0A7J6KKL6</accession>
<name>A0A7J6KKL6_PERCH</name>
<reference evidence="2 3" key="1">
    <citation type="submission" date="2020-04" db="EMBL/GenBank/DDBJ databases">
        <title>Perkinsus chesapeaki whole genome sequence.</title>
        <authorList>
            <person name="Bogema D.R."/>
        </authorList>
    </citation>
    <scope>NUCLEOTIDE SEQUENCE [LARGE SCALE GENOMIC DNA]</scope>
    <source>
        <strain evidence="2">ATCC PRA-425</strain>
    </source>
</reference>
<comment type="caution">
    <text evidence="2">The sequence shown here is derived from an EMBL/GenBank/DDBJ whole genome shotgun (WGS) entry which is preliminary data.</text>
</comment>
<feature type="non-terminal residue" evidence="2">
    <location>
        <position position="203"/>
    </location>
</feature>
<proteinExistence type="predicted"/>
<protein>
    <submittedName>
        <fullName evidence="2">Uncharacterized protein</fullName>
    </submittedName>
</protein>
<dbReference type="OrthoDB" id="476052at2759"/>
<evidence type="ECO:0000313" key="2">
    <source>
        <dbReference type="EMBL" id="KAF4647607.1"/>
    </source>
</evidence>
<dbReference type="AlphaFoldDB" id="A0A7J6KKL6"/>
<sequence length="203" mass="21591">MSIVETPITSALFSDCPDIAEVASSVCNSMQISSVSILESALEDSVLVKDLLSRCVSATNDTGIIPSCTGVTALGDVVESEPAPGTKVAKKGKSCTPAPSAGSAKSSSGVVSLEERVLQARFRSAFRNVVRRAKDTKDFNKNLDVFTDKATTRFGRVPIGLVMPTINVTDKLRKDPLEYVELKVVTYNESASPKLSQAMTGEQ</sequence>
<evidence type="ECO:0000256" key="1">
    <source>
        <dbReference type="SAM" id="MobiDB-lite"/>
    </source>
</evidence>
<organism evidence="2 3">
    <name type="scientific">Perkinsus chesapeaki</name>
    <name type="common">Clam parasite</name>
    <name type="synonym">Perkinsus andrewsi</name>
    <dbReference type="NCBI Taxonomy" id="330153"/>
    <lineage>
        <taxon>Eukaryota</taxon>
        <taxon>Sar</taxon>
        <taxon>Alveolata</taxon>
        <taxon>Perkinsozoa</taxon>
        <taxon>Perkinsea</taxon>
        <taxon>Perkinsida</taxon>
        <taxon>Perkinsidae</taxon>
        <taxon>Perkinsus</taxon>
    </lineage>
</organism>